<evidence type="ECO:0000259" key="1">
    <source>
        <dbReference type="Pfam" id="PF13559"/>
    </source>
</evidence>
<protein>
    <recommendedName>
        <fullName evidence="1">Protein-glutamine gamma-glutamyltransferase-like C-terminal domain-containing protein</fullName>
    </recommendedName>
</protein>
<proteinExistence type="predicted"/>
<dbReference type="Proteomes" id="UP000187185">
    <property type="component" value="Chromosome"/>
</dbReference>
<feature type="domain" description="Protein-glutamine gamma-glutamyltransferase-like C-terminal" evidence="1">
    <location>
        <begin position="153"/>
        <end position="221"/>
    </location>
</feature>
<dbReference type="RefSeq" id="WP_076690767.1">
    <property type="nucleotide sequence ID" value="NZ_CP018762.1"/>
</dbReference>
<dbReference type="Pfam" id="PF13559">
    <property type="entry name" value="DUF4129"/>
    <property type="match status" value="1"/>
</dbReference>
<accession>A0A1P8U8N6</accession>
<reference evidence="2 3" key="1">
    <citation type="submission" date="2016-12" db="EMBL/GenBank/DDBJ databases">
        <title>Complete genome sequence of Microbacterium aurum KACC 15219.</title>
        <authorList>
            <person name="Jung Y."/>
            <person name="Shin J.-H."/>
            <person name="Lee Y.-J."/>
            <person name="Yi H."/>
            <person name="Bahn Y.-S."/>
            <person name="Kim J.F."/>
            <person name="Lee D.-W."/>
        </authorList>
    </citation>
    <scope>NUCLEOTIDE SEQUENCE [LARGE SCALE GENOMIC DNA]</scope>
    <source>
        <strain evidence="2 3">KACC 15219</strain>
    </source>
</reference>
<keyword evidence="3" id="KW-1185">Reference proteome</keyword>
<dbReference type="EMBL" id="CP018762">
    <property type="protein sequence ID" value="APZ34454.1"/>
    <property type="molecule type" value="Genomic_DNA"/>
</dbReference>
<dbReference type="InterPro" id="IPR025403">
    <property type="entry name" value="TgpA-like_C"/>
</dbReference>
<name>A0A1P8U8N6_9MICO</name>
<evidence type="ECO:0000313" key="2">
    <source>
        <dbReference type="EMBL" id="APZ34454.1"/>
    </source>
</evidence>
<sequence>MSTRAHRRAAVTAAVAGGGVGIALAFASAFTPPALITSIPTAEPREIDRPVVTESPGAAEMGPLPTLPPPSSGVDLSAVMNVLGALLAVAVGVIVILLAVRVARAVAARHAPPEIGDAVRESAVDADEVRDVLRRAREQIALEEDADLAVIRCWESLEALGAAAGAPRCDSDTAAEYVLGILTAFAVPADAATRLSGLYTRALFSAERLPSAAAAEAQADLARLEAALAARASTPAPAPGAAP</sequence>
<dbReference type="STRING" id="36805.BOH66_09540"/>
<organism evidence="2 3">
    <name type="scientific">Microbacterium aurum</name>
    <dbReference type="NCBI Taxonomy" id="36805"/>
    <lineage>
        <taxon>Bacteria</taxon>
        <taxon>Bacillati</taxon>
        <taxon>Actinomycetota</taxon>
        <taxon>Actinomycetes</taxon>
        <taxon>Micrococcales</taxon>
        <taxon>Microbacteriaceae</taxon>
        <taxon>Microbacterium</taxon>
    </lineage>
</organism>
<dbReference type="AlphaFoldDB" id="A0A1P8U8N6"/>
<dbReference type="KEGG" id="maur:BOH66_09540"/>
<evidence type="ECO:0000313" key="3">
    <source>
        <dbReference type="Proteomes" id="UP000187185"/>
    </source>
</evidence>
<gene>
    <name evidence="2" type="ORF">BOH66_09540</name>
</gene>